<dbReference type="InterPro" id="IPR000477">
    <property type="entry name" value="RT_dom"/>
</dbReference>
<dbReference type="Gene3D" id="2.40.70.10">
    <property type="entry name" value="Acid Proteases"/>
    <property type="match status" value="1"/>
</dbReference>
<keyword evidence="4" id="KW-0255">Endonuclease</keyword>
<sequence>MANNFVIEPYKQDGDISCFLERIEEYFEANDTIDEKKKCSILLISLQEDVYRIIKNMCHPKVPKELSYKELQEKLKLRFEKRVSFFRKRIEFDRMFQQEGEKVAEWYSRAVHQVARGRQAKPSNSKQSTHKQAKKPEKETGERLKCIHCGKPNHNFSKCKYKSYKCKNCEKTGHLAVVCKSKAQTHSVDTKEEEVSNNSIDIFTIQQNVAYVNYVSPISIQGYIENKQVQMELDTGAAISCLPERIYLSKFSHIKLQHSNIELKTYNGQILKPVGEINCKIKLNDSEVKCKIMVVKNGCKILFGRDLIQKFKLDISKLLSVNCVQSTEEKLQSILKEYDTLFKNELGIIKGEEVTLELIDKDVKPIFHKPKPVPHAFKDQVEAELTRLEKEGVISKAETSQWGTPLVPVLKENNKIRLCANYKVTVNKHIKDVNHPLPRIEDIFTALQGGTSFSKLDLRNAYNHLCLSKETSELLAWSTPKGIYRVNRLPYGTKPASSIFQNKLEKVLLGAKGVVNFIDDVIVTGSNDEEHLENLKEVLRRFKEKNSKFYWTKECQKSFDNIKKDIISDNVLIHYTRDLPLRLVMK</sequence>
<evidence type="ECO:0000256" key="2">
    <source>
        <dbReference type="ARBA" id="ARBA00022695"/>
    </source>
</evidence>
<reference evidence="8" key="1">
    <citation type="submission" date="2025-08" db="UniProtKB">
        <authorList>
            <consortium name="RefSeq"/>
        </authorList>
    </citation>
    <scope>IDENTIFICATION</scope>
</reference>
<dbReference type="RefSeq" id="XP_026741916.1">
    <property type="nucleotide sequence ID" value="XM_026886115.1"/>
</dbReference>
<dbReference type="InterPro" id="IPR043128">
    <property type="entry name" value="Rev_trsase/Diguanyl_cyclase"/>
</dbReference>
<evidence type="ECO:0000256" key="1">
    <source>
        <dbReference type="ARBA" id="ARBA00022679"/>
    </source>
</evidence>
<dbReference type="SUPFAM" id="SSF56672">
    <property type="entry name" value="DNA/RNA polymerases"/>
    <property type="match status" value="1"/>
</dbReference>
<organism evidence="7 8">
    <name type="scientific">Trichoplusia ni</name>
    <name type="common">Cabbage looper</name>
    <dbReference type="NCBI Taxonomy" id="7111"/>
    <lineage>
        <taxon>Eukaryota</taxon>
        <taxon>Metazoa</taxon>
        <taxon>Ecdysozoa</taxon>
        <taxon>Arthropoda</taxon>
        <taxon>Hexapoda</taxon>
        <taxon>Insecta</taxon>
        <taxon>Pterygota</taxon>
        <taxon>Neoptera</taxon>
        <taxon>Endopterygota</taxon>
        <taxon>Lepidoptera</taxon>
        <taxon>Glossata</taxon>
        <taxon>Ditrysia</taxon>
        <taxon>Noctuoidea</taxon>
        <taxon>Noctuidae</taxon>
        <taxon>Plusiinae</taxon>
        <taxon>Trichoplusia</taxon>
    </lineage>
</organism>
<dbReference type="InterPro" id="IPR043502">
    <property type="entry name" value="DNA/RNA_pol_sf"/>
</dbReference>
<keyword evidence="2" id="KW-0548">Nucleotidyltransferase</keyword>
<dbReference type="Gene3D" id="3.10.10.10">
    <property type="entry name" value="HIV Type 1 Reverse Transcriptase, subunit A, domain 1"/>
    <property type="match status" value="1"/>
</dbReference>
<dbReference type="PANTHER" id="PTHR37984">
    <property type="entry name" value="PROTEIN CBG26694"/>
    <property type="match status" value="1"/>
</dbReference>
<protein>
    <submittedName>
        <fullName evidence="8">Uncharacterized protein K02A2.6-like</fullName>
    </submittedName>
</protein>
<dbReference type="OrthoDB" id="10058156at2759"/>
<evidence type="ECO:0000259" key="6">
    <source>
        <dbReference type="SMART" id="SM00343"/>
    </source>
</evidence>
<dbReference type="GO" id="GO:0016779">
    <property type="term" value="F:nucleotidyltransferase activity"/>
    <property type="evidence" value="ECO:0007669"/>
    <property type="project" value="UniProtKB-KW"/>
</dbReference>
<dbReference type="GeneID" id="113503971"/>
<dbReference type="Proteomes" id="UP000322000">
    <property type="component" value="Chromosome 20"/>
</dbReference>
<dbReference type="Pfam" id="PF00078">
    <property type="entry name" value="RVT_1"/>
    <property type="match status" value="1"/>
</dbReference>
<dbReference type="Gene3D" id="4.10.60.10">
    <property type="entry name" value="Zinc finger, CCHC-type"/>
    <property type="match status" value="1"/>
</dbReference>
<keyword evidence="4" id="KW-0378">Hydrolase</keyword>
<dbReference type="PANTHER" id="PTHR37984:SF5">
    <property type="entry name" value="PROTEIN NYNRIN-LIKE"/>
    <property type="match status" value="1"/>
</dbReference>
<dbReference type="GO" id="GO:0071897">
    <property type="term" value="P:DNA biosynthetic process"/>
    <property type="evidence" value="ECO:0007669"/>
    <property type="project" value="UniProtKB-ARBA"/>
</dbReference>
<dbReference type="SUPFAM" id="SSF57756">
    <property type="entry name" value="Retrovirus zinc finger-like domains"/>
    <property type="match status" value="1"/>
</dbReference>
<dbReference type="InParanoid" id="A0A7E5WP42"/>
<feature type="domain" description="CCHC-type" evidence="6">
    <location>
        <begin position="145"/>
        <end position="161"/>
    </location>
</feature>
<dbReference type="InterPro" id="IPR021109">
    <property type="entry name" value="Peptidase_aspartic_dom_sf"/>
</dbReference>
<evidence type="ECO:0000256" key="5">
    <source>
        <dbReference type="SAM" id="MobiDB-lite"/>
    </source>
</evidence>
<name>A0A7E5WP42_TRINI</name>
<evidence type="ECO:0000313" key="8">
    <source>
        <dbReference type="RefSeq" id="XP_026741916.1"/>
    </source>
</evidence>
<dbReference type="SUPFAM" id="SSF50630">
    <property type="entry name" value="Acid proteases"/>
    <property type="match status" value="1"/>
</dbReference>
<dbReference type="GO" id="GO:0004519">
    <property type="term" value="F:endonuclease activity"/>
    <property type="evidence" value="ECO:0007669"/>
    <property type="project" value="UniProtKB-KW"/>
</dbReference>
<feature type="domain" description="CCHC-type" evidence="6">
    <location>
        <begin position="165"/>
        <end position="181"/>
    </location>
</feature>
<evidence type="ECO:0000313" key="7">
    <source>
        <dbReference type="Proteomes" id="UP000322000"/>
    </source>
</evidence>
<dbReference type="GO" id="GO:0003676">
    <property type="term" value="F:nucleic acid binding"/>
    <property type="evidence" value="ECO:0007669"/>
    <property type="project" value="InterPro"/>
</dbReference>
<accession>A0A7E5WP42</accession>
<keyword evidence="3" id="KW-0540">Nuclease</keyword>
<dbReference type="CDD" id="cd01647">
    <property type="entry name" value="RT_LTR"/>
    <property type="match status" value="1"/>
</dbReference>
<dbReference type="GO" id="GO:0008270">
    <property type="term" value="F:zinc ion binding"/>
    <property type="evidence" value="ECO:0007669"/>
    <property type="project" value="InterPro"/>
</dbReference>
<evidence type="ECO:0000256" key="4">
    <source>
        <dbReference type="ARBA" id="ARBA00022759"/>
    </source>
</evidence>
<dbReference type="SMART" id="SM00343">
    <property type="entry name" value="ZnF_C2HC"/>
    <property type="match status" value="2"/>
</dbReference>
<dbReference type="InterPro" id="IPR001878">
    <property type="entry name" value="Znf_CCHC"/>
</dbReference>
<dbReference type="Gene3D" id="3.30.70.270">
    <property type="match status" value="1"/>
</dbReference>
<dbReference type="AlphaFoldDB" id="A0A7E5WP42"/>
<gene>
    <name evidence="8" type="primary">LOC113503971</name>
</gene>
<keyword evidence="1" id="KW-0808">Transferase</keyword>
<evidence type="ECO:0000256" key="3">
    <source>
        <dbReference type="ARBA" id="ARBA00022722"/>
    </source>
</evidence>
<proteinExistence type="predicted"/>
<dbReference type="InterPro" id="IPR036875">
    <property type="entry name" value="Znf_CCHC_sf"/>
</dbReference>
<feature type="region of interest" description="Disordered" evidence="5">
    <location>
        <begin position="115"/>
        <end position="139"/>
    </location>
</feature>
<dbReference type="InterPro" id="IPR050951">
    <property type="entry name" value="Retrovirus_Pol_polyprotein"/>
</dbReference>
<dbReference type="KEGG" id="tnl:113503971"/>
<keyword evidence="7" id="KW-1185">Reference proteome</keyword>